<dbReference type="SUPFAM" id="SSF53686">
    <property type="entry name" value="Tryptophan synthase beta subunit-like PLP-dependent enzymes"/>
    <property type="match status" value="1"/>
</dbReference>
<evidence type="ECO:0000256" key="2">
    <source>
        <dbReference type="ARBA" id="ARBA00004962"/>
    </source>
</evidence>
<comment type="cofactor">
    <cofactor evidence="1">
        <name>pyridoxal 5'-phosphate</name>
        <dbReference type="ChEBI" id="CHEBI:597326"/>
    </cofactor>
</comment>
<keyword evidence="12" id="KW-1185">Reference proteome</keyword>
<evidence type="ECO:0000313" key="12">
    <source>
        <dbReference type="Proteomes" id="UP000001107"/>
    </source>
</evidence>
<feature type="domain" description="Tryptophan synthase beta chain-like PALP" evidence="10">
    <location>
        <begin position="15"/>
        <end position="299"/>
    </location>
</feature>
<sequence length="316" mass="33943">MNNQFRNKIYGNIIETIGNTPIVRLNKIIGDSKADILVKIESFNPLGSVKDRIGDAMIKDGEKKGIITKNSILIEPTSGNTGVALAFVAAAKGHKLIITMPETMSIERQKLLKILGAKVVLTPGVDGMQGAILKANDLLKEIPNSVMLHQFENEANPKIHEETTAKEILVDTGGKIDILVAGVGTGGTLTGISRAIKKIKPELKVIAVEPLSSQVLSGKEKGAHKIQGIGAGFIPKVLDTNLIDEIIPVSDENAVKTMFELAKKEGILTGISSGAALYAALKVSKRYENEGKIILVILPDTGERYLSMDWLFADTD</sequence>
<dbReference type="EC" id="2.5.1.47" evidence="4"/>
<evidence type="ECO:0000256" key="9">
    <source>
        <dbReference type="ARBA" id="ARBA00047931"/>
    </source>
</evidence>
<keyword evidence="7" id="KW-0663">Pyridoxal phosphate</keyword>
<evidence type="ECO:0000259" key="10">
    <source>
        <dbReference type="Pfam" id="PF00291"/>
    </source>
</evidence>
<dbReference type="OrthoDB" id="10138at2157"/>
<dbReference type="STRING" id="406327.Mevan_0178"/>
<proteinExistence type="inferred from homology"/>
<organism evidence="11 12">
    <name type="scientific">Methanococcus vannielii (strain ATCC 35089 / DSM 1224 / JCM 13029 / OCM 148 / SB)</name>
    <dbReference type="NCBI Taxonomy" id="406327"/>
    <lineage>
        <taxon>Archaea</taxon>
        <taxon>Methanobacteriati</taxon>
        <taxon>Methanobacteriota</taxon>
        <taxon>Methanomada group</taxon>
        <taxon>Methanococci</taxon>
        <taxon>Methanococcales</taxon>
        <taxon>Methanococcaceae</taxon>
        <taxon>Methanococcus</taxon>
    </lineage>
</organism>
<dbReference type="PANTHER" id="PTHR10314">
    <property type="entry name" value="CYSTATHIONINE BETA-SYNTHASE"/>
    <property type="match status" value="1"/>
</dbReference>
<dbReference type="eggNOG" id="arCOG01430">
    <property type="taxonomic scope" value="Archaea"/>
</dbReference>
<evidence type="ECO:0000256" key="7">
    <source>
        <dbReference type="ARBA" id="ARBA00022898"/>
    </source>
</evidence>
<comment type="pathway">
    <text evidence="2">Amino-acid biosynthesis; L-cysteine biosynthesis; L-cysteine from L-serine: step 2/2.</text>
</comment>
<dbReference type="FunFam" id="3.40.50.1100:FF:000067">
    <property type="entry name" value="Cysteine synthase"/>
    <property type="match status" value="1"/>
</dbReference>
<dbReference type="Gene3D" id="3.40.50.1100">
    <property type="match status" value="2"/>
</dbReference>
<dbReference type="AlphaFoldDB" id="A6UNL7"/>
<dbReference type="InterPro" id="IPR005859">
    <property type="entry name" value="CysK"/>
</dbReference>
<evidence type="ECO:0000256" key="4">
    <source>
        <dbReference type="ARBA" id="ARBA00012681"/>
    </source>
</evidence>
<dbReference type="GeneID" id="5324522"/>
<keyword evidence="8" id="KW-0198">Cysteine biosynthesis</keyword>
<dbReference type="GO" id="GO:0006535">
    <property type="term" value="P:cysteine biosynthetic process from serine"/>
    <property type="evidence" value="ECO:0007669"/>
    <property type="project" value="InterPro"/>
</dbReference>
<comment type="similarity">
    <text evidence="3">Belongs to the cysteine synthase/cystathionine beta-synthase family.</text>
</comment>
<dbReference type="HOGENOM" id="CLU_021018_1_0_2"/>
<dbReference type="Proteomes" id="UP000001107">
    <property type="component" value="Chromosome"/>
</dbReference>
<keyword evidence="5" id="KW-0028">Amino-acid biosynthesis</keyword>
<dbReference type="EMBL" id="CP000742">
    <property type="protein sequence ID" value="ABR54089.1"/>
    <property type="molecule type" value="Genomic_DNA"/>
</dbReference>
<keyword evidence="6" id="KW-0808">Transferase</keyword>
<dbReference type="RefSeq" id="WP_011971993.1">
    <property type="nucleotide sequence ID" value="NC_009634.1"/>
</dbReference>
<evidence type="ECO:0000256" key="5">
    <source>
        <dbReference type="ARBA" id="ARBA00022605"/>
    </source>
</evidence>
<evidence type="ECO:0000256" key="8">
    <source>
        <dbReference type="ARBA" id="ARBA00023192"/>
    </source>
</evidence>
<dbReference type="KEGG" id="mvn:Mevan_0178"/>
<dbReference type="InterPro" id="IPR036052">
    <property type="entry name" value="TrpB-like_PALP_sf"/>
</dbReference>
<reference evidence="11" key="1">
    <citation type="submission" date="2007-06" db="EMBL/GenBank/DDBJ databases">
        <title>Complete sequence of Methanococcus vannielii SB.</title>
        <authorList>
            <consortium name="US DOE Joint Genome Institute"/>
            <person name="Copeland A."/>
            <person name="Lucas S."/>
            <person name="Lapidus A."/>
            <person name="Barry K."/>
            <person name="Glavina del Rio T."/>
            <person name="Dalin E."/>
            <person name="Tice H."/>
            <person name="Pitluck S."/>
            <person name="Chain P."/>
            <person name="Malfatti S."/>
            <person name="Shin M."/>
            <person name="Vergez L."/>
            <person name="Schmutz J."/>
            <person name="Larimer F."/>
            <person name="Land M."/>
            <person name="Hauser L."/>
            <person name="Kyrpides N."/>
            <person name="Anderson I."/>
            <person name="Sieprawska-Lupa M."/>
            <person name="Whitman W.B."/>
            <person name="Richardson P."/>
        </authorList>
    </citation>
    <scope>NUCLEOTIDE SEQUENCE [LARGE SCALE GENOMIC DNA]</scope>
    <source>
        <strain evidence="11">SB</strain>
    </source>
</reference>
<comment type="catalytic activity">
    <reaction evidence="9">
        <text>O-acetyl-L-serine + hydrogen sulfide = L-cysteine + acetate</text>
        <dbReference type="Rhea" id="RHEA:14829"/>
        <dbReference type="ChEBI" id="CHEBI:29919"/>
        <dbReference type="ChEBI" id="CHEBI:30089"/>
        <dbReference type="ChEBI" id="CHEBI:35235"/>
        <dbReference type="ChEBI" id="CHEBI:58340"/>
        <dbReference type="EC" id="2.5.1.47"/>
    </reaction>
</comment>
<dbReference type="InterPro" id="IPR050214">
    <property type="entry name" value="Cys_Synth/Cystath_Beta-Synth"/>
</dbReference>
<dbReference type="Pfam" id="PF00291">
    <property type="entry name" value="PALP"/>
    <property type="match status" value="1"/>
</dbReference>
<evidence type="ECO:0000313" key="11">
    <source>
        <dbReference type="EMBL" id="ABR54089.1"/>
    </source>
</evidence>
<dbReference type="GO" id="GO:0005737">
    <property type="term" value="C:cytoplasm"/>
    <property type="evidence" value="ECO:0007669"/>
    <property type="project" value="UniProtKB-ARBA"/>
</dbReference>
<dbReference type="NCBIfam" id="TIGR01136">
    <property type="entry name" value="cysKM"/>
    <property type="match status" value="1"/>
</dbReference>
<dbReference type="InterPro" id="IPR001926">
    <property type="entry name" value="TrpB-like_PALP"/>
</dbReference>
<accession>A6UNL7</accession>
<dbReference type="GO" id="GO:0004124">
    <property type="term" value="F:cysteine synthase activity"/>
    <property type="evidence" value="ECO:0007669"/>
    <property type="project" value="UniProtKB-EC"/>
</dbReference>
<dbReference type="NCBIfam" id="TIGR01139">
    <property type="entry name" value="cysK"/>
    <property type="match status" value="1"/>
</dbReference>
<evidence type="ECO:0000256" key="6">
    <source>
        <dbReference type="ARBA" id="ARBA00022679"/>
    </source>
</evidence>
<name>A6UNL7_METVS</name>
<evidence type="ECO:0000256" key="3">
    <source>
        <dbReference type="ARBA" id="ARBA00007103"/>
    </source>
</evidence>
<dbReference type="CDD" id="cd01561">
    <property type="entry name" value="CBS_like"/>
    <property type="match status" value="1"/>
</dbReference>
<protein>
    <recommendedName>
        <fullName evidence="4">cysteine synthase</fullName>
        <ecNumber evidence="4">2.5.1.47</ecNumber>
    </recommendedName>
</protein>
<evidence type="ECO:0000256" key="1">
    <source>
        <dbReference type="ARBA" id="ARBA00001933"/>
    </source>
</evidence>
<gene>
    <name evidence="11" type="ordered locus">Mevan_0178</name>
</gene>
<dbReference type="InterPro" id="IPR005856">
    <property type="entry name" value="Cys_synth"/>
</dbReference>